<dbReference type="AlphaFoldDB" id="A0A7J8B6I7"/>
<comment type="caution">
    <text evidence="2">The sequence shown here is derived from an EMBL/GenBank/DDBJ whole genome shotgun (WGS) entry which is preliminary data.</text>
</comment>
<evidence type="ECO:0000313" key="2">
    <source>
        <dbReference type="EMBL" id="KAF6394447.1"/>
    </source>
</evidence>
<proteinExistence type="predicted"/>
<dbReference type="InParanoid" id="A0A7J8B6I7"/>
<reference evidence="2 3" key="1">
    <citation type="journal article" date="2020" name="Nature">
        <title>Six reference-quality genomes reveal evolution of bat adaptations.</title>
        <authorList>
            <person name="Jebb D."/>
            <person name="Huang Z."/>
            <person name="Pippel M."/>
            <person name="Hughes G.M."/>
            <person name="Lavrichenko K."/>
            <person name="Devanna P."/>
            <person name="Winkler S."/>
            <person name="Jermiin L.S."/>
            <person name="Skirmuntt E.C."/>
            <person name="Katzourakis A."/>
            <person name="Burkitt-Gray L."/>
            <person name="Ray D.A."/>
            <person name="Sullivan K.A.M."/>
            <person name="Roscito J.G."/>
            <person name="Kirilenko B.M."/>
            <person name="Davalos L.M."/>
            <person name="Corthals A.P."/>
            <person name="Power M.L."/>
            <person name="Jones G."/>
            <person name="Ransome R.D."/>
            <person name="Dechmann D.K.N."/>
            <person name="Locatelli A.G."/>
            <person name="Puechmaille S.J."/>
            <person name="Fedrigo O."/>
            <person name="Jarvis E.D."/>
            <person name="Hiller M."/>
            <person name="Vernes S.C."/>
            <person name="Myers E.W."/>
            <person name="Teeling E.C."/>
        </authorList>
    </citation>
    <scope>NUCLEOTIDE SEQUENCE [LARGE SCALE GENOMIC DNA]</scope>
    <source>
        <strain evidence="2">MMolMol1</strain>
        <tissue evidence="2">Muscle</tissue>
    </source>
</reference>
<gene>
    <name evidence="2" type="ORF">HJG59_010907</name>
</gene>
<evidence type="ECO:0000256" key="1">
    <source>
        <dbReference type="SAM" id="MobiDB-lite"/>
    </source>
</evidence>
<keyword evidence="3" id="KW-1185">Reference proteome</keyword>
<dbReference type="EMBL" id="JACASF010000051">
    <property type="protein sequence ID" value="KAF6394447.1"/>
    <property type="molecule type" value="Genomic_DNA"/>
</dbReference>
<dbReference type="Proteomes" id="UP000550707">
    <property type="component" value="Unassembled WGS sequence"/>
</dbReference>
<name>A0A7J8B6I7_MOLMO</name>
<accession>A0A7J8B6I7</accession>
<organism evidence="2 3">
    <name type="scientific">Molossus molossus</name>
    <name type="common">Pallas' mastiff bat</name>
    <name type="synonym">Vespertilio molossus</name>
    <dbReference type="NCBI Taxonomy" id="27622"/>
    <lineage>
        <taxon>Eukaryota</taxon>
        <taxon>Metazoa</taxon>
        <taxon>Chordata</taxon>
        <taxon>Craniata</taxon>
        <taxon>Vertebrata</taxon>
        <taxon>Euteleostomi</taxon>
        <taxon>Mammalia</taxon>
        <taxon>Eutheria</taxon>
        <taxon>Laurasiatheria</taxon>
        <taxon>Chiroptera</taxon>
        <taxon>Yangochiroptera</taxon>
        <taxon>Molossidae</taxon>
        <taxon>Molossus</taxon>
    </lineage>
</organism>
<protein>
    <submittedName>
        <fullName evidence="2">Uncharacterized protein</fullName>
    </submittedName>
</protein>
<sequence length="172" mass="17850">MWGLVSGPQDALPGSQLCKFSRTTMAPCCSLPSTLPSPTPHTLHITPAQGSSREGWPASGPRPPAPSQGSWLAKGTGCCRAGGFTSLPVGKLVGIEVALMSTVCWAQAWGPLSPSVAGPLPRGHIQLDLGDPLPKVGPHFLSPNVRAISMESASRQLHGQGVRSLLRAPLLP</sequence>
<evidence type="ECO:0000313" key="3">
    <source>
        <dbReference type="Proteomes" id="UP000550707"/>
    </source>
</evidence>
<feature type="region of interest" description="Disordered" evidence="1">
    <location>
        <begin position="39"/>
        <end position="70"/>
    </location>
</feature>